<dbReference type="RefSeq" id="WP_200800327.1">
    <property type="nucleotide sequence ID" value="NZ_FQVU01000006.1"/>
</dbReference>
<organism evidence="2 3">
    <name type="scientific">Jatrophihabitans endophyticus</name>
    <dbReference type="NCBI Taxonomy" id="1206085"/>
    <lineage>
        <taxon>Bacteria</taxon>
        <taxon>Bacillati</taxon>
        <taxon>Actinomycetota</taxon>
        <taxon>Actinomycetes</taxon>
        <taxon>Jatrophihabitantales</taxon>
        <taxon>Jatrophihabitantaceae</taxon>
        <taxon>Jatrophihabitans</taxon>
    </lineage>
</organism>
<evidence type="ECO:0000313" key="3">
    <source>
        <dbReference type="Proteomes" id="UP000186132"/>
    </source>
</evidence>
<gene>
    <name evidence="2" type="ORF">SAMN05443575_3966</name>
</gene>
<evidence type="ECO:0008006" key="4">
    <source>
        <dbReference type="Google" id="ProtNLM"/>
    </source>
</evidence>
<keyword evidence="3" id="KW-1185">Reference proteome</keyword>
<feature type="chain" id="PRO_5012432035" description="Peptidase inhibitor family I36" evidence="1">
    <location>
        <begin position="27"/>
        <end position="135"/>
    </location>
</feature>
<keyword evidence="1" id="KW-0732">Signal</keyword>
<evidence type="ECO:0000313" key="2">
    <source>
        <dbReference type="EMBL" id="SHH48269.1"/>
    </source>
</evidence>
<dbReference type="AlphaFoldDB" id="A0A1M5TC25"/>
<accession>A0A1M5TC25</accession>
<sequence length="135" mass="13803">MNRLNTAAAAAGAAALCLLGSSVAEATPRPMDPSPSFCNQTVGSDTRSWSSKTCNPAGDDVIGFYWNSSSGVNVSVWQGASGSTTGIKYFGSGSAAGGPVCLHVNGNQFWVQLSSKTGITKSVKAGDYFTAKHSC</sequence>
<name>A0A1M5TC25_9ACTN</name>
<evidence type="ECO:0000256" key="1">
    <source>
        <dbReference type="SAM" id="SignalP"/>
    </source>
</evidence>
<dbReference type="EMBL" id="FQVU01000006">
    <property type="protein sequence ID" value="SHH48269.1"/>
    <property type="molecule type" value="Genomic_DNA"/>
</dbReference>
<reference evidence="2 3" key="1">
    <citation type="submission" date="2016-11" db="EMBL/GenBank/DDBJ databases">
        <authorList>
            <person name="Jaros S."/>
            <person name="Januszkiewicz K."/>
            <person name="Wedrychowicz H."/>
        </authorList>
    </citation>
    <scope>NUCLEOTIDE SEQUENCE [LARGE SCALE GENOMIC DNA]</scope>
    <source>
        <strain evidence="2 3">DSM 45627</strain>
    </source>
</reference>
<feature type="signal peptide" evidence="1">
    <location>
        <begin position="1"/>
        <end position="26"/>
    </location>
</feature>
<proteinExistence type="predicted"/>
<dbReference type="Proteomes" id="UP000186132">
    <property type="component" value="Unassembled WGS sequence"/>
</dbReference>
<protein>
    <recommendedName>
        <fullName evidence="4">Peptidase inhibitor family I36</fullName>
    </recommendedName>
</protein>